<evidence type="ECO:0000259" key="2">
    <source>
        <dbReference type="PROSITE" id="PS01124"/>
    </source>
</evidence>
<sequence length="241" mass="26806">MLRWHIPKAGSTGWHRHHRSQLLYATEGLMVITTEVGVWMVPTGHALLVAPGIAHDSACEGPLELCTAYMEPGMVDETVFSHGCRMIRVSALLDAALRALAEESPDRAEAERGILLARLIVSEIELAEDADFAIPMPQDLRLRRICDALIDTPSLDTDIDSWSSIVGLSRRTLTRRFRAETSLTFGEWRRRLRAARAMIQQSEGQPLRAVAGKVGYRTAHGLQAMIERSKVRRRLSDTGDG</sequence>
<comment type="caution">
    <text evidence="3">The sequence shown here is derived from an EMBL/GenBank/DDBJ whole genome shotgun (WGS) entry which is preliminary data.</text>
</comment>
<organism evidence="3 4">
    <name type="scientific">Rhizobium puerariae</name>
    <dbReference type="NCBI Taxonomy" id="1585791"/>
    <lineage>
        <taxon>Bacteria</taxon>
        <taxon>Pseudomonadati</taxon>
        <taxon>Pseudomonadota</taxon>
        <taxon>Alphaproteobacteria</taxon>
        <taxon>Hyphomicrobiales</taxon>
        <taxon>Rhizobiaceae</taxon>
        <taxon>Rhizobium/Agrobacterium group</taxon>
        <taxon>Rhizobium</taxon>
    </lineage>
</organism>
<dbReference type="Pfam" id="PF02311">
    <property type="entry name" value="AraC_binding"/>
    <property type="match status" value="1"/>
</dbReference>
<keyword evidence="1" id="KW-0238">DNA-binding</keyword>
<dbReference type="PROSITE" id="PS01124">
    <property type="entry name" value="HTH_ARAC_FAMILY_2"/>
    <property type="match status" value="1"/>
</dbReference>
<dbReference type="PANTHER" id="PTHR11019">
    <property type="entry name" value="HTH-TYPE TRANSCRIPTIONAL REGULATOR NIMR"/>
    <property type="match status" value="1"/>
</dbReference>
<dbReference type="InterPro" id="IPR014710">
    <property type="entry name" value="RmlC-like_jellyroll"/>
</dbReference>
<accession>A0ABV6AUM1</accession>
<evidence type="ECO:0000313" key="3">
    <source>
        <dbReference type="EMBL" id="MFB9953005.1"/>
    </source>
</evidence>
<dbReference type="Proteomes" id="UP001589692">
    <property type="component" value="Unassembled WGS sequence"/>
</dbReference>
<dbReference type="PANTHER" id="PTHR11019:SF199">
    <property type="entry name" value="HTH-TYPE TRANSCRIPTIONAL REGULATOR NIMR"/>
    <property type="match status" value="1"/>
</dbReference>
<name>A0ABV6AUM1_9HYPH</name>
<dbReference type="CDD" id="cd06124">
    <property type="entry name" value="cupin_NimR-like_N"/>
    <property type="match status" value="1"/>
</dbReference>
<proteinExistence type="predicted"/>
<evidence type="ECO:0000313" key="4">
    <source>
        <dbReference type="Proteomes" id="UP001589692"/>
    </source>
</evidence>
<evidence type="ECO:0000256" key="1">
    <source>
        <dbReference type="ARBA" id="ARBA00023125"/>
    </source>
</evidence>
<dbReference type="EMBL" id="JBHMAA010000044">
    <property type="protein sequence ID" value="MFB9953005.1"/>
    <property type="molecule type" value="Genomic_DNA"/>
</dbReference>
<feature type="domain" description="HTH araC/xylS-type" evidence="2">
    <location>
        <begin position="143"/>
        <end position="216"/>
    </location>
</feature>
<dbReference type="Gene3D" id="1.10.10.60">
    <property type="entry name" value="Homeodomain-like"/>
    <property type="match status" value="1"/>
</dbReference>
<dbReference type="Pfam" id="PF12833">
    <property type="entry name" value="HTH_18"/>
    <property type="match status" value="1"/>
</dbReference>
<protein>
    <submittedName>
        <fullName evidence="3">Helix-turn-helix domain-containing protein</fullName>
    </submittedName>
</protein>
<dbReference type="SUPFAM" id="SSF51182">
    <property type="entry name" value="RmlC-like cupins"/>
    <property type="match status" value="1"/>
</dbReference>
<keyword evidence="4" id="KW-1185">Reference proteome</keyword>
<reference evidence="3 4" key="1">
    <citation type="submission" date="2024-09" db="EMBL/GenBank/DDBJ databases">
        <authorList>
            <person name="Sun Q."/>
            <person name="Mori K."/>
        </authorList>
    </citation>
    <scope>NUCLEOTIDE SEQUENCE [LARGE SCALE GENOMIC DNA]</scope>
    <source>
        <strain evidence="3 4">TBRC 4938</strain>
    </source>
</reference>
<dbReference type="SMART" id="SM00342">
    <property type="entry name" value="HTH_ARAC"/>
    <property type="match status" value="1"/>
</dbReference>
<dbReference type="RefSeq" id="WP_377265807.1">
    <property type="nucleotide sequence ID" value="NZ_JBHMAA010000044.1"/>
</dbReference>
<dbReference type="Gene3D" id="2.60.120.10">
    <property type="entry name" value="Jelly Rolls"/>
    <property type="match status" value="1"/>
</dbReference>
<dbReference type="InterPro" id="IPR011051">
    <property type="entry name" value="RmlC_Cupin_sf"/>
</dbReference>
<dbReference type="InterPro" id="IPR003313">
    <property type="entry name" value="AraC-bd"/>
</dbReference>
<dbReference type="InterPro" id="IPR018060">
    <property type="entry name" value="HTH_AraC"/>
</dbReference>
<gene>
    <name evidence="3" type="ORF">ACFFP0_29560</name>
</gene>